<protein>
    <submittedName>
        <fullName evidence="2">Uncharacterized protein</fullName>
    </submittedName>
</protein>
<dbReference type="EMBL" id="JBEDUW010000002">
    <property type="protein sequence ID" value="KAK9943577.1"/>
    <property type="molecule type" value="Genomic_DNA"/>
</dbReference>
<sequence length="102" mass="11092">MGRRQGSSSLADWRRSDHDSGVDLGSRLDCSDGKGGGLGVWCLNYCGDGDCGWVMAVLEFWRGQRMGRPWGSVLDFWYMFLVVRCRGDGGIHGGAALNGLFG</sequence>
<organism evidence="2 3">
    <name type="scientific">Rubus argutus</name>
    <name type="common">Southern blackberry</name>
    <dbReference type="NCBI Taxonomy" id="59490"/>
    <lineage>
        <taxon>Eukaryota</taxon>
        <taxon>Viridiplantae</taxon>
        <taxon>Streptophyta</taxon>
        <taxon>Embryophyta</taxon>
        <taxon>Tracheophyta</taxon>
        <taxon>Spermatophyta</taxon>
        <taxon>Magnoliopsida</taxon>
        <taxon>eudicotyledons</taxon>
        <taxon>Gunneridae</taxon>
        <taxon>Pentapetalae</taxon>
        <taxon>rosids</taxon>
        <taxon>fabids</taxon>
        <taxon>Rosales</taxon>
        <taxon>Rosaceae</taxon>
        <taxon>Rosoideae</taxon>
        <taxon>Rosoideae incertae sedis</taxon>
        <taxon>Rubus</taxon>
    </lineage>
</organism>
<gene>
    <name evidence="2" type="ORF">M0R45_009181</name>
</gene>
<comment type="caution">
    <text evidence="2">The sequence shown here is derived from an EMBL/GenBank/DDBJ whole genome shotgun (WGS) entry which is preliminary data.</text>
</comment>
<evidence type="ECO:0000313" key="3">
    <source>
        <dbReference type="Proteomes" id="UP001457282"/>
    </source>
</evidence>
<feature type="compositionally biased region" description="Basic and acidic residues" evidence="1">
    <location>
        <begin position="12"/>
        <end position="21"/>
    </location>
</feature>
<accession>A0AAW1Y783</accession>
<proteinExistence type="predicted"/>
<reference evidence="2 3" key="1">
    <citation type="journal article" date="2023" name="G3 (Bethesda)">
        <title>A chromosome-length genome assembly and annotation of blackberry (Rubus argutus, cv. 'Hillquist').</title>
        <authorList>
            <person name="Bruna T."/>
            <person name="Aryal R."/>
            <person name="Dudchenko O."/>
            <person name="Sargent D.J."/>
            <person name="Mead D."/>
            <person name="Buti M."/>
            <person name="Cavallini A."/>
            <person name="Hytonen T."/>
            <person name="Andres J."/>
            <person name="Pham M."/>
            <person name="Weisz D."/>
            <person name="Mascagni F."/>
            <person name="Usai G."/>
            <person name="Natali L."/>
            <person name="Bassil N."/>
            <person name="Fernandez G.E."/>
            <person name="Lomsadze A."/>
            <person name="Armour M."/>
            <person name="Olukolu B."/>
            <person name="Poorten T."/>
            <person name="Britton C."/>
            <person name="Davik J."/>
            <person name="Ashrafi H."/>
            <person name="Aiden E.L."/>
            <person name="Borodovsky M."/>
            <person name="Worthington M."/>
        </authorList>
    </citation>
    <scope>NUCLEOTIDE SEQUENCE [LARGE SCALE GENOMIC DNA]</scope>
    <source>
        <strain evidence="2">PI 553951</strain>
    </source>
</reference>
<keyword evidence="3" id="KW-1185">Reference proteome</keyword>
<dbReference type="Proteomes" id="UP001457282">
    <property type="component" value="Unassembled WGS sequence"/>
</dbReference>
<evidence type="ECO:0000313" key="2">
    <source>
        <dbReference type="EMBL" id="KAK9943577.1"/>
    </source>
</evidence>
<name>A0AAW1Y783_RUBAR</name>
<dbReference type="AlphaFoldDB" id="A0AAW1Y783"/>
<feature type="region of interest" description="Disordered" evidence="1">
    <location>
        <begin position="1"/>
        <end position="35"/>
    </location>
</feature>
<feature type="compositionally biased region" description="Polar residues" evidence="1">
    <location>
        <begin position="1"/>
        <end position="10"/>
    </location>
</feature>
<evidence type="ECO:0000256" key="1">
    <source>
        <dbReference type="SAM" id="MobiDB-lite"/>
    </source>
</evidence>